<protein>
    <submittedName>
        <fullName evidence="1">Uncharacterized protein</fullName>
    </submittedName>
</protein>
<evidence type="ECO:0000313" key="1">
    <source>
        <dbReference type="EMBL" id="CAL1376469.1"/>
    </source>
</evidence>
<sequence length="100" mass="11574">MQDCLYFSCPYSFSVLKRCSQMLQSPCPCFASHDEFLTWSVQKFRGKKAVAIVVRLVWNVAVSMLWRERCSRVHGDKAVLSSEVVRSVRRLIELARMENA</sequence>
<accession>A0AAV2DSL0</accession>
<dbReference type="AlphaFoldDB" id="A0AAV2DSL0"/>
<name>A0AAV2DSL0_9ROSI</name>
<dbReference type="Proteomes" id="UP001497516">
    <property type="component" value="Chromosome 3"/>
</dbReference>
<keyword evidence="2" id="KW-1185">Reference proteome</keyword>
<evidence type="ECO:0000313" key="2">
    <source>
        <dbReference type="Proteomes" id="UP001497516"/>
    </source>
</evidence>
<proteinExistence type="predicted"/>
<gene>
    <name evidence="1" type="ORF">LTRI10_LOCUS18197</name>
</gene>
<reference evidence="1 2" key="1">
    <citation type="submission" date="2024-04" db="EMBL/GenBank/DDBJ databases">
        <authorList>
            <person name="Fracassetti M."/>
        </authorList>
    </citation>
    <scope>NUCLEOTIDE SEQUENCE [LARGE SCALE GENOMIC DNA]</scope>
</reference>
<organism evidence="1 2">
    <name type="scientific">Linum trigynum</name>
    <dbReference type="NCBI Taxonomy" id="586398"/>
    <lineage>
        <taxon>Eukaryota</taxon>
        <taxon>Viridiplantae</taxon>
        <taxon>Streptophyta</taxon>
        <taxon>Embryophyta</taxon>
        <taxon>Tracheophyta</taxon>
        <taxon>Spermatophyta</taxon>
        <taxon>Magnoliopsida</taxon>
        <taxon>eudicotyledons</taxon>
        <taxon>Gunneridae</taxon>
        <taxon>Pentapetalae</taxon>
        <taxon>rosids</taxon>
        <taxon>fabids</taxon>
        <taxon>Malpighiales</taxon>
        <taxon>Linaceae</taxon>
        <taxon>Linum</taxon>
    </lineage>
</organism>
<dbReference type="EMBL" id="OZ034816">
    <property type="protein sequence ID" value="CAL1376469.1"/>
    <property type="molecule type" value="Genomic_DNA"/>
</dbReference>